<gene>
    <name evidence="2" type="ORF">BofuT4_uP060430.1</name>
</gene>
<name>G2XU73_BOTF4</name>
<evidence type="ECO:0000313" key="3">
    <source>
        <dbReference type="Proteomes" id="UP000008177"/>
    </source>
</evidence>
<dbReference type="InParanoid" id="G2XU73"/>
<feature type="region of interest" description="Disordered" evidence="1">
    <location>
        <begin position="21"/>
        <end position="43"/>
    </location>
</feature>
<sequence>MIRGLTHVLIYLSDNQETIRSTCKNSQKPSDTGQEMSPSILYS</sequence>
<dbReference type="EMBL" id="FQ790269">
    <property type="protein sequence ID" value="CCD44096.1"/>
    <property type="molecule type" value="Genomic_DNA"/>
</dbReference>
<organism evidence="2 3">
    <name type="scientific">Botryotinia fuckeliana (strain T4)</name>
    <name type="common">Noble rot fungus</name>
    <name type="synonym">Botrytis cinerea</name>
    <dbReference type="NCBI Taxonomy" id="999810"/>
    <lineage>
        <taxon>Eukaryota</taxon>
        <taxon>Fungi</taxon>
        <taxon>Dikarya</taxon>
        <taxon>Ascomycota</taxon>
        <taxon>Pezizomycotina</taxon>
        <taxon>Leotiomycetes</taxon>
        <taxon>Helotiales</taxon>
        <taxon>Sclerotiniaceae</taxon>
        <taxon>Botrytis</taxon>
    </lineage>
</organism>
<dbReference type="AlphaFoldDB" id="G2XU73"/>
<reference evidence="3" key="1">
    <citation type="journal article" date="2011" name="PLoS Genet.">
        <title>Genomic analysis of the necrotrophic fungal pathogens Sclerotinia sclerotiorum and Botrytis cinerea.</title>
        <authorList>
            <person name="Amselem J."/>
            <person name="Cuomo C.A."/>
            <person name="van Kan J.A."/>
            <person name="Viaud M."/>
            <person name="Benito E.P."/>
            <person name="Couloux A."/>
            <person name="Coutinho P.M."/>
            <person name="de Vries R.P."/>
            <person name="Dyer P.S."/>
            <person name="Fillinger S."/>
            <person name="Fournier E."/>
            <person name="Gout L."/>
            <person name="Hahn M."/>
            <person name="Kohn L."/>
            <person name="Lapalu N."/>
            <person name="Plummer K.M."/>
            <person name="Pradier J.M."/>
            <person name="Quevillon E."/>
            <person name="Sharon A."/>
            <person name="Simon A."/>
            <person name="ten Have A."/>
            <person name="Tudzynski B."/>
            <person name="Tudzynski P."/>
            <person name="Wincker P."/>
            <person name="Andrew M."/>
            <person name="Anthouard V."/>
            <person name="Beever R.E."/>
            <person name="Beffa R."/>
            <person name="Benoit I."/>
            <person name="Bouzid O."/>
            <person name="Brault B."/>
            <person name="Chen Z."/>
            <person name="Choquer M."/>
            <person name="Collemare J."/>
            <person name="Cotton P."/>
            <person name="Danchin E.G."/>
            <person name="Da Silva C."/>
            <person name="Gautier A."/>
            <person name="Giraud C."/>
            <person name="Giraud T."/>
            <person name="Gonzalez C."/>
            <person name="Grossetete S."/>
            <person name="Guldener U."/>
            <person name="Henrissat B."/>
            <person name="Howlett B.J."/>
            <person name="Kodira C."/>
            <person name="Kretschmer M."/>
            <person name="Lappartient A."/>
            <person name="Leroch M."/>
            <person name="Levis C."/>
            <person name="Mauceli E."/>
            <person name="Neuveglise C."/>
            <person name="Oeser B."/>
            <person name="Pearson M."/>
            <person name="Poulain J."/>
            <person name="Poussereau N."/>
            <person name="Quesneville H."/>
            <person name="Rascle C."/>
            <person name="Schumacher J."/>
            <person name="Segurens B."/>
            <person name="Sexton A."/>
            <person name="Silva E."/>
            <person name="Sirven C."/>
            <person name="Soanes D.M."/>
            <person name="Talbot N.J."/>
            <person name="Templeton M."/>
            <person name="Yandava C."/>
            <person name="Yarden O."/>
            <person name="Zeng Q."/>
            <person name="Rollins J.A."/>
            <person name="Lebrun M.H."/>
            <person name="Dickman M."/>
        </authorList>
    </citation>
    <scope>NUCLEOTIDE SEQUENCE [LARGE SCALE GENOMIC DNA]</scope>
    <source>
        <strain evidence="3">T4</strain>
    </source>
</reference>
<evidence type="ECO:0000256" key="1">
    <source>
        <dbReference type="SAM" id="MobiDB-lite"/>
    </source>
</evidence>
<dbReference type="HOGENOM" id="CLU_3242038_0_0_1"/>
<accession>G2XU73</accession>
<proteinExistence type="predicted"/>
<evidence type="ECO:0000313" key="2">
    <source>
        <dbReference type="EMBL" id="CCD44096.1"/>
    </source>
</evidence>
<dbReference type="Proteomes" id="UP000008177">
    <property type="component" value="Unplaced contigs"/>
</dbReference>
<protein>
    <submittedName>
        <fullName evidence="2">Uncharacterized protein</fullName>
    </submittedName>
</protein>